<proteinExistence type="predicted"/>
<sequence>MFHRKIHPESSDAERKLKNSKECKVNNTPHYGSYIEQGKMHQDKDNCKFCQSCSSQEGRRGYKTNSKQPQNMLAGSNSSGNREHWNRTDANYLILELE</sequence>
<feature type="compositionally biased region" description="Polar residues" evidence="1">
    <location>
        <begin position="63"/>
        <end position="80"/>
    </location>
</feature>
<feature type="region of interest" description="Disordered" evidence="1">
    <location>
        <begin position="55"/>
        <end position="84"/>
    </location>
</feature>
<dbReference type="PANTHER" id="PTHR34959:SF4">
    <property type="entry name" value="PROTEIN LAZY 1"/>
    <property type="match status" value="1"/>
</dbReference>
<name>A0AAV5LW03_9ROSI</name>
<organism evidence="2 3">
    <name type="scientific">Rubroshorea leprosula</name>
    <dbReference type="NCBI Taxonomy" id="152421"/>
    <lineage>
        <taxon>Eukaryota</taxon>
        <taxon>Viridiplantae</taxon>
        <taxon>Streptophyta</taxon>
        <taxon>Embryophyta</taxon>
        <taxon>Tracheophyta</taxon>
        <taxon>Spermatophyta</taxon>
        <taxon>Magnoliopsida</taxon>
        <taxon>eudicotyledons</taxon>
        <taxon>Gunneridae</taxon>
        <taxon>Pentapetalae</taxon>
        <taxon>rosids</taxon>
        <taxon>malvids</taxon>
        <taxon>Malvales</taxon>
        <taxon>Dipterocarpaceae</taxon>
        <taxon>Rubroshorea</taxon>
    </lineage>
</organism>
<dbReference type="GO" id="GO:2000012">
    <property type="term" value="P:regulation of auxin polar transport"/>
    <property type="evidence" value="ECO:0007669"/>
    <property type="project" value="InterPro"/>
</dbReference>
<evidence type="ECO:0000256" key="1">
    <source>
        <dbReference type="SAM" id="MobiDB-lite"/>
    </source>
</evidence>
<dbReference type="AlphaFoldDB" id="A0AAV5LW03"/>
<dbReference type="PANTHER" id="PTHR34959">
    <property type="entry name" value="PROTEIN LAZY 1"/>
    <property type="match status" value="1"/>
</dbReference>
<dbReference type="Proteomes" id="UP001054252">
    <property type="component" value="Unassembled WGS sequence"/>
</dbReference>
<evidence type="ECO:0000313" key="3">
    <source>
        <dbReference type="Proteomes" id="UP001054252"/>
    </source>
</evidence>
<reference evidence="2 3" key="1">
    <citation type="journal article" date="2021" name="Commun. Biol.">
        <title>The genome of Shorea leprosula (Dipterocarpaceae) highlights the ecological relevance of drought in aseasonal tropical rainforests.</title>
        <authorList>
            <person name="Ng K.K.S."/>
            <person name="Kobayashi M.J."/>
            <person name="Fawcett J.A."/>
            <person name="Hatakeyama M."/>
            <person name="Paape T."/>
            <person name="Ng C.H."/>
            <person name="Ang C.C."/>
            <person name="Tnah L.H."/>
            <person name="Lee C.T."/>
            <person name="Nishiyama T."/>
            <person name="Sese J."/>
            <person name="O'Brien M.J."/>
            <person name="Copetti D."/>
            <person name="Mohd Noor M.I."/>
            <person name="Ong R.C."/>
            <person name="Putra M."/>
            <person name="Sireger I.Z."/>
            <person name="Indrioko S."/>
            <person name="Kosugi Y."/>
            <person name="Izuno A."/>
            <person name="Isagi Y."/>
            <person name="Lee S.L."/>
            <person name="Shimizu K.K."/>
        </authorList>
    </citation>
    <scope>NUCLEOTIDE SEQUENCE [LARGE SCALE GENOMIC DNA]</scope>
    <source>
        <strain evidence="2">214</strain>
    </source>
</reference>
<keyword evidence="3" id="KW-1185">Reference proteome</keyword>
<dbReference type="EMBL" id="BPVZ01000143">
    <property type="protein sequence ID" value="GKV40617.1"/>
    <property type="molecule type" value="Genomic_DNA"/>
</dbReference>
<comment type="caution">
    <text evidence="2">The sequence shown here is derived from an EMBL/GenBank/DDBJ whole genome shotgun (WGS) entry which is preliminary data.</text>
</comment>
<dbReference type="GO" id="GO:0009630">
    <property type="term" value="P:gravitropism"/>
    <property type="evidence" value="ECO:0007669"/>
    <property type="project" value="InterPro"/>
</dbReference>
<evidence type="ECO:0000313" key="2">
    <source>
        <dbReference type="EMBL" id="GKV40617.1"/>
    </source>
</evidence>
<feature type="compositionally biased region" description="Basic and acidic residues" evidence="1">
    <location>
        <begin position="7"/>
        <end position="20"/>
    </location>
</feature>
<feature type="region of interest" description="Disordered" evidence="1">
    <location>
        <begin position="1"/>
        <end position="20"/>
    </location>
</feature>
<dbReference type="InterPro" id="IPR038928">
    <property type="entry name" value="LAZY1"/>
</dbReference>
<gene>
    <name evidence="2" type="ORF">SLEP1_g48236</name>
</gene>
<accession>A0AAV5LW03</accession>
<protein>
    <submittedName>
        <fullName evidence="2">Uncharacterized protein</fullName>
    </submittedName>
</protein>